<feature type="domain" description="FAS1" evidence="1">
    <location>
        <begin position="275"/>
        <end position="324"/>
    </location>
</feature>
<dbReference type="PANTHER" id="PTHR10900">
    <property type="entry name" value="PERIOSTIN-RELATED"/>
    <property type="match status" value="1"/>
</dbReference>
<feature type="domain" description="FAS1" evidence="1">
    <location>
        <begin position="133"/>
        <end position="271"/>
    </location>
</feature>
<reference evidence="2 3" key="1">
    <citation type="journal article" date="2021" name="Elife">
        <title>Chloroplast acquisition without the gene transfer in kleptoplastic sea slugs, Plakobranchus ocellatus.</title>
        <authorList>
            <person name="Maeda T."/>
            <person name="Takahashi S."/>
            <person name="Yoshida T."/>
            <person name="Shimamura S."/>
            <person name="Takaki Y."/>
            <person name="Nagai Y."/>
            <person name="Toyoda A."/>
            <person name="Suzuki Y."/>
            <person name="Arimoto A."/>
            <person name="Ishii H."/>
            <person name="Satoh N."/>
            <person name="Nishiyama T."/>
            <person name="Hasebe M."/>
            <person name="Maruyama T."/>
            <person name="Minagawa J."/>
            <person name="Obokata J."/>
            <person name="Shigenobu S."/>
        </authorList>
    </citation>
    <scope>NUCLEOTIDE SEQUENCE [LARGE SCALE GENOMIC DNA]</scope>
</reference>
<organism evidence="2 3">
    <name type="scientific">Elysia marginata</name>
    <dbReference type="NCBI Taxonomy" id="1093978"/>
    <lineage>
        <taxon>Eukaryota</taxon>
        <taxon>Metazoa</taxon>
        <taxon>Spiralia</taxon>
        <taxon>Lophotrochozoa</taxon>
        <taxon>Mollusca</taxon>
        <taxon>Gastropoda</taxon>
        <taxon>Heterobranchia</taxon>
        <taxon>Euthyneura</taxon>
        <taxon>Panpulmonata</taxon>
        <taxon>Sacoglossa</taxon>
        <taxon>Placobranchoidea</taxon>
        <taxon>Plakobranchidae</taxon>
        <taxon>Elysia</taxon>
    </lineage>
</organism>
<accession>A0AAV4GNJ4</accession>
<dbReference type="GO" id="GO:0050839">
    <property type="term" value="F:cell adhesion molecule binding"/>
    <property type="evidence" value="ECO:0007669"/>
    <property type="project" value="TreeGrafter"/>
</dbReference>
<feature type="domain" description="FAS1" evidence="1">
    <location>
        <begin position="1"/>
        <end position="129"/>
    </location>
</feature>
<dbReference type="SMART" id="SM00554">
    <property type="entry name" value="FAS1"/>
    <property type="match status" value="2"/>
</dbReference>
<dbReference type="Proteomes" id="UP000762676">
    <property type="component" value="Unassembled WGS sequence"/>
</dbReference>
<sequence>MDMVKTRPDLSTLKTVLALAHYVPKLEEEGQGTLLAPSNDAFARMNPRLRRRLLQGDRKCLQKVLDNHILPHTICSTVIQGKAHTRSQLGNYLNISRSPDDKIFVHGAQVTQKDAMATNGVMHVIDKVLVPEEALDFLDVLEKEGYTELLGLVQAAGLTKALESAENVTIFAPSNTAIQNLPESLRFRLVQDKELLGQVLKFHVSPGADQRRRLYDNQKLPTLNEGSNIRIDTYSLHPFHHYGVMTAQCVPLTGERIQTCNGQIRGLQDVMIPPKGNVVDVLSLDKKFTILVSLVKRAGLADALQGAGPFTVLAPNNRVGGHVT</sequence>
<gene>
    <name evidence="2" type="ORF">ElyMa_002472600</name>
</gene>
<evidence type="ECO:0000313" key="2">
    <source>
        <dbReference type="EMBL" id="GFR86596.1"/>
    </source>
</evidence>
<protein>
    <submittedName>
        <fullName evidence="2">Transforming growth factor-beta-induced protein</fullName>
    </submittedName>
</protein>
<dbReference type="EMBL" id="BMAT01005055">
    <property type="protein sequence ID" value="GFR86596.1"/>
    <property type="molecule type" value="Genomic_DNA"/>
</dbReference>
<dbReference type="PROSITE" id="PS50213">
    <property type="entry name" value="FAS1"/>
    <property type="match status" value="3"/>
</dbReference>
<keyword evidence="3" id="KW-1185">Reference proteome</keyword>
<comment type="caution">
    <text evidence="2">The sequence shown here is derived from an EMBL/GenBank/DDBJ whole genome shotgun (WGS) entry which is preliminary data.</text>
</comment>
<dbReference type="SUPFAM" id="SSF82153">
    <property type="entry name" value="FAS1 domain"/>
    <property type="match status" value="3"/>
</dbReference>
<dbReference type="InterPro" id="IPR000782">
    <property type="entry name" value="FAS1_domain"/>
</dbReference>
<proteinExistence type="predicted"/>
<dbReference type="AlphaFoldDB" id="A0AAV4GNJ4"/>
<evidence type="ECO:0000259" key="1">
    <source>
        <dbReference type="PROSITE" id="PS50213"/>
    </source>
</evidence>
<dbReference type="Gene3D" id="2.30.180.10">
    <property type="entry name" value="FAS1 domain"/>
    <property type="match status" value="3"/>
</dbReference>
<dbReference type="GO" id="GO:0031012">
    <property type="term" value="C:extracellular matrix"/>
    <property type="evidence" value="ECO:0007669"/>
    <property type="project" value="TreeGrafter"/>
</dbReference>
<dbReference type="GO" id="GO:0007155">
    <property type="term" value="P:cell adhesion"/>
    <property type="evidence" value="ECO:0007669"/>
    <property type="project" value="TreeGrafter"/>
</dbReference>
<dbReference type="InterPro" id="IPR050904">
    <property type="entry name" value="Adhesion/Biosynth-related"/>
</dbReference>
<dbReference type="InterPro" id="IPR036378">
    <property type="entry name" value="FAS1_dom_sf"/>
</dbReference>
<dbReference type="Pfam" id="PF02469">
    <property type="entry name" value="Fasciclin"/>
    <property type="match status" value="3"/>
</dbReference>
<dbReference type="GO" id="GO:0030198">
    <property type="term" value="P:extracellular matrix organization"/>
    <property type="evidence" value="ECO:0007669"/>
    <property type="project" value="TreeGrafter"/>
</dbReference>
<name>A0AAV4GNJ4_9GAST</name>
<dbReference type="GO" id="GO:0005615">
    <property type="term" value="C:extracellular space"/>
    <property type="evidence" value="ECO:0007669"/>
    <property type="project" value="TreeGrafter"/>
</dbReference>
<dbReference type="PANTHER" id="PTHR10900:SF77">
    <property type="entry name" value="FI19380P1"/>
    <property type="match status" value="1"/>
</dbReference>
<evidence type="ECO:0000313" key="3">
    <source>
        <dbReference type="Proteomes" id="UP000762676"/>
    </source>
</evidence>